<dbReference type="PANTHER" id="PTHR30535:SF34">
    <property type="entry name" value="MOLYBDATE-BINDING PROTEIN MOLA"/>
    <property type="match status" value="1"/>
</dbReference>
<dbReference type="Proteomes" id="UP000005233">
    <property type="component" value="Chromosome"/>
</dbReference>
<evidence type="ECO:0000313" key="3">
    <source>
        <dbReference type="Proteomes" id="UP000005233"/>
    </source>
</evidence>
<dbReference type="Gene3D" id="3.40.50.1980">
    <property type="entry name" value="Nitrogenase molybdenum iron protein domain"/>
    <property type="match status" value="2"/>
</dbReference>
<protein>
    <submittedName>
        <fullName evidence="2">ABC-type Fe3+-hydroxamate transport system, periplasmic component</fullName>
    </submittedName>
</protein>
<reference evidence="2 3" key="1">
    <citation type="journal article" date="2012" name="J. Bacteriol.">
        <title>Complete genome sequence of a thermophilic methanogen, Methanocella conradii HZ254, isolated from Chinese rice field soil.</title>
        <authorList>
            <person name="Lu Z."/>
            <person name="Lu Y."/>
        </authorList>
    </citation>
    <scope>NUCLEOTIDE SEQUENCE [LARGE SCALE GENOMIC DNA]</scope>
    <source>
        <strain evidence="3">DSM 24694 / JCM 17849 / CGMCC 1.5162 / HZ254</strain>
    </source>
</reference>
<dbReference type="RefSeq" id="WP_014406271.1">
    <property type="nucleotide sequence ID" value="NC_017034.1"/>
</dbReference>
<organism evidence="2 3">
    <name type="scientific">Methanocella conradii (strain DSM 24694 / JCM 17849 / CGMCC 1.5162 / HZ254)</name>
    <dbReference type="NCBI Taxonomy" id="1041930"/>
    <lineage>
        <taxon>Archaea</taxon>
        <taxon>Methanobacteriati</taxon>
        <taxon>Methanobacteriota</taxon>
        <taxon>Stenosarchaea group</taxon>
        <taxon>Methanomicrobia</taxon>
        <taxon>Methanocellales</taxon>
        <taxon>Methanocellaceae</taxon>
        <taxon>Methanocella</taxon>
    </lineage>
</organism>
<dbReference type="PANTHER" id="PTHR30535">
    <property type="entry name" value="VITAMIN B12-BINDING PROTEIN"/>
    <property type="match status" value="1"/>
</dbReference>
<dbReference type="SUPFAM" id="SSF53807">
    <property type="entry name" value="Helical backbone' metal receptor"/>
    <property type="match status" value="1"/>
</dbReference>
<dbReference type="InterPro" id="IPR050902">
    <property type="entry name" value="ABC_Transporter_SBP"/>
</dbReference>
<evidence type="ECO:0000313" key="2">
    <source>
        <dbReference type="EMBL" id="AFD00440.1"/>
    </source>
</evidence>
<dbReference type="HOGENOM" id="CLU_038034_2_0_2"/>
<dbReference type="PROSITE" id="PS51257">
    <property type="entry name" value="PROKAR_LIPOPROTEIN"/>
    <property type="match status" value="1"/>
</dbReference>
<dbReference type="GeneID" id="11971835"/>
<dbReference type="KEGG" id="mez:Mtc_1694"/>
<gene>
    <name evidence="2" type="ordered locus">Mtc_1694</name>
</gene>
<dbReference type="EMBL" id="CP003243">
    <property type="protein sequence ID" value="AFD00440.1"/>
    <property type="molecule type" value="Genomic_DNA"/>
</dbReference>
<dbReference type="STRING" id="1041930.Mtc_1694"/>
<dbReference type="OrthoDB" id="24039at2157"/>
<name>H8I8W9_METCZ</name>
<dbReference type="eggNOG" id="arCOG03306">
    <property type="taxonomic scope" value="Archaea"/>
</dbReference>
<dbReference type="SMR" id="H8I8W9"/>
<feature type="domain" description="Fe/B12 periplasmic-binding" evidence="1">
    <location>
        <begin position="59"/>
        <end position="326"/>
    </location>
</feature>
<dbReference type="PROSITE" id="PS50983">
    <property type="entry name" value="FE_B12_PBP"/>
    <property type="match status" value="1"/>
</dbReference>
<dbReference type="Pfam" id="PF01497">
    <property type="entry name" value="Peripla_BP_2"/>
    <property type="match status" value="1"/>
</dbReference>
<dbReference type="AlphaFoldDB" id="H8I8W9"/>
<keyword evidence="3" id="KW-1185">Reference proteome</keyword>
<proteinExistence type="predicted"/>
<dbReference type="InterPro" id="IPR002491">
    <property type="entry name" value="ABC_transptr_periplasmic_BD"/>
</dbReference>
<evidence type="ECO:0000259" key="1">
    <source>
        <dbReference type="PROSITE" id="PS50983"/>
    </source>
</evidence>
<sequence length="355" mass="38336">MATKLRLLASCALLLIIIMSAGCTQTSNPTPTPVVTHESAVKFIDSSGIEITLPHEARRIIATNSDCAEMLIAIGAGDRIVGVSDTVINNKLLMQQLPANVANVGSWSTPNVEVMASLKPDVIVCYAYANKPKNIEEIWAANLTIVSLDCYKLSTLTADARALGMMTGKSEKAEEYVAFLEKYLKMVKDRTAKLNASERPLVYWESYTAYSTVGKNAAGDQMIAFTGGANIAGDNTTTYPKVNAEWIINRNPSFIIKTFSANDVSTSEDAGRILSGVTSRPGFEKVDAVKSGHVYAMSGNIASGARSIIGIVYLAKLFHPELYEDIDPNAVLKEYAEKYVPGADKAIYVYPPISS</sequence>
<accession>H8I8W9</accession>